<dbReference type="EMBL" id="LSSN01000542">
    <property type="protein sequence ID" value="OMJ23432.1"/>
    <property type="molecule type" value="Genomic_DNA"/>
</dbReference>
<name>A0A1R1Y917_9FUNG</name>
<reference evidence="1 2" key="1">
    <citation type="submission" date="2017-01" db="EMBL/GenBank/DDBJ databases">
        <authorList>
            <person name="Mah S.A."/>
            <person name="Swanson W.J."/>
            <person name="Moy G.W."/>
            <person name="Vacquier V.D."/>
        </authorList>
    </citation>
    <scope>NUCLEOTIDE SEQUENCE [LARGE SCALE GENOMIC DNA]</scope>
    <source>
        <strain evidence="1 2">GSMNP</strain>
    </source>
</reference>
<dbReference type="Proteomes" id="UP000187283">
    <property type="component" value="Unassembled WGS sequence"/>
</dbReference>
<proteinExistence type="predicted"/>
<organism evidence="1 2">
    <name type="scientific">Smittium culicis</name>
    <dbReference type="NCBI Taxonomy" id="133412"/>
    <lineage>
        <taxon>Eukaryota</taxon>
        <taxon>Fungi</taxon>
        <taxon>Fungi incertae sedis</taxon>
        <taxon>Zoopagomycota</taxon>
        <taxon>Kickxellomycotina</taxon>
        <taxon>Harpellomycetes</taxon>
        <taxon>Harpellales</taxon>
        <taxon>Legeriomycetaceae</taxon>
        <taxon>Smittium</taxon>
    </lineage>
</organism>
<evidence type="ECO:0000313" key="2">
    <source>
        <dbReference type="Proteomes" id="UP000187283"/>
    </source>
</evidence>
<gene>
    <name evidence="1" type="ORF">AYI70_g2263</name>
</gene>
<keyword evidence="2" id="KW-1185">Reference proteome</keyword>
<comment type="caution">
    <text evidence="1">The sequence shown here is derived from an EMBL/GenBank/DDBJ whole genome shotgun (WGS) entry which is preliminary data.</text>
</comment>
<dbReference type="AlphaFoldDB" id="A0A1R1Y917"/>
<evidence type="ECO:0000313" key="1">
    <source>
        <dbReference type="EMBL" id="OMJ23432.1"/>
    </source>
</evidence>
<accession>A0A1R1Y917</accession>
<sequence length="71" mass="8228">MYKLGLKTGLKDVFTFLLQNPSDKSGTRHKKSRDKSVLVRRYRLKIVMFSFQNSHQLSQLEAGSKIVYNPP</sequence>
<protein>
    <submittedName>
        <fullName evidence="1">Uncharacterized protein</fullName>
    </submittedName>
</protein>